<reference evidence="1 2" key="1">
    <citation type="submission" date="2021-06" db="EMBL/GenBank/DDBJ databases">
        <authorList>
            <person name="Kallberg Y."/>
            <person name="Tangrot J."/>
            <person name="Rosling A."/>
        </authorList>
    </citation>
    <scope>NUCLEOTIDE SEQUENCE [LARGE SCALE GENOMIC DNA]</scope>
    <source>
        <strain evidence="1 2">120-4 pot B 10/14</strain>
    </source>
</reference>
<dbReference type="EMBL" id="CAJVQB010021531">
    <property type="protein sequence ID" value="CAG8797320.1"/>
    <property type="molecule type" value="Genomic_DNA"/>
</dbReference>
<name>A0ABN7VTJ0_GIGMA</name>
<evidence type="ECO:0000313" key="2">
    <source>
        <dbReference type="Proteomes" id="UP000789901"/>
    </source>
</evidence>
<organism evidence="1 2">
    <name type="scientific">Gigaspora margarita</name>
    <dbReference type="NCBI Taxonomy" id="4874"/>
    <lineage>
        <taxon>Eukaryota</taxon>
        <taxon>Fungi</taxon>
        <taxon>Fungi incertae sedis</taxon>
        <taxon>Mucoromycota</taxon>
        <taxon>Glomeromycotina</taxon>
        <taxon>Glomeromycetes</taxon>
        <taxon>Diversisporales</taxon>
        <taxon>Gigasporaceae</taxon>
        <taxon>Gigaspora</taxon>
    </lineage>
</organism>
<dbReference type="Proteomes" id="UP000789901">
    <property type="component" value="Unassembled WGS sequence"/>
</dbReference>
<keyword evidence="2" id="KW-1185">Reference proteome</keyword>
<gene>
    <name evidence="1" type="ORF">GMARGA_LOCUS22367</name>
</gene>
<proteinExistence type="predicted"/>
<evidence type="ECO:0000313" key="1">
    <source>
        <dbReference type="EMBL" id="CAG8797320.1"/>
    </source>
</evidence>
<accession>A0ABN7VTJ0</accession>
<protein>
    <submittedName>
        <fullName evidence="1">35492_t:CDS:1</fullName>
    </submittedName>
</protein>
<comment type="caution">
    <text evidence="1">The sequence shown here is derived from an EMBL/GenBank/DDBJ whole genome shotgun (WGS) entry which is preliminary data.</text>
</comment>
<sequence>METLEHITTCPALEAAWKRIEALIEETAWNSLISDAKYKVEPDQEFDKAKCGE</sequence>